<keyword evidence="1" id="KW-0732">Signal</keyword>
<dbReference type="OrthoDB" id="331187at2"/>
<feature type="chain" id="PRO_5014851475" description="Lipoprotein" evidence="1">
    <location>
        <begin position="27"/>
        <end position="100"/>
    </location>
</feature>
<protein>
    <recommendedName>
        <fullName evidence="6">Lipoprotein</fullName>
    </recommendedName>
</protein>
<dbReference type="NCBIfam" id="NF047469">
    <property type="entry name" value="UVExpRegProtLA1448"/>
    <property type="match status" value="1"/>
</dbReference>
<evidence type="ECO:0000256" key="1">
    <source>
        <dbReference type="SAM" id="SignalP"/>
    </source>
</evidence>
<dbReference type="Proteomes" id="UP000231990">
    <property type="component" value="Unassembled WGS sequence"/>
</dbReference>
<accession>A0A2M9ZNR8</accession>
<sequence length="100" mass="11534">MKFFLSVRLFASAALLVLLSSCTPLKQEITDQDLKLVLSTMSESRFEVRLNSYSEKPIPDDLALFRAVCEKYRFDSEQALKKLSQTHPKVYSRMVGRDEK</sequence>
<organism evidence="3 5">
    <name type="scientific">Leptospira perolatii</name>
    <dbReference type="NCBI Taxonomy" id="2023191"/>
    <lineage>
        <taxon>Bacteria</taxon>
        <taxon>Pseudomonadati</taxon>
        <taxon>Spirochaetota</taxon>
        <taxon>Spirochaetia</taxon>
        <taxon>Leptospirales</taxon>
        <taxon>Leptospiraceae</taxon>
        <taxon>Leptospira</taxon>
    </lineage>
</organism>
<dbReference type="AlphaFoldDB" id="A0A2M9ZNR8"/>
<evidence type="ECO:0000313" key="5">
    <source>
        <dbReference type="Proteomes" id="UP000231990"/>
    </source>
</evidence>
<dbReference type="EMBL" id="NPDZ01000004">
    <property type="protein sequence ID" value="PJZ73631.1"/>
    <property type="molecule type" value="Genomic_DNA"/>
</dbReference>
<dbReference type="RefSeq" id="WP_100713927.1">
    <property type="nucleotide sequence ID" value="NZ_NPDY01000008.1"/>
</dbReference>
<reference evidence="4 5" key="1">
    <citation type="submission" date="2017-07" db="EMBL/GenBank/DDBJ databases">
        <title>Leptospira spp. isolated from tropical soils.</title>
        <authorList>
            <person name="Thibeaux R."/>
            <person name="Iraola G."/>
            <person name="Ferres I."/>
            <person name="Bierque E."/>
            <person name="Girault D."/>
            <person name="Soupe-Gilbert M.-E."/>
            <person name="Picardeau M."/>
            <person name="Goarant C."/>
        </authorList>
    </citation>
    <scope>NUCLEOTIDE SEQUENCE [LARGE SCALE GENOMIC DNA]</scope>
    <source>
        <strain evidence="3 5">FH1-B-B1</strain>
        <strain evidence="2 4">FH1-B-C1</strain>
    </source>
</reference>
<evidence type="ECO:0008006" key="6">
    <source>
        <dbReference type="Google" id="ProtNLM"/>
    </source>
</evidence>
<proteinExistence type="predicted"/>
<name>A0A2M9ZNR8_9LEPT</name>
<evidence type="ECO:0000313" key="4">
    <source>
        <dbReference type="Proteomes" id="UP000231962"/>
    </source>
</evidence>
<evidence type="ECO:0000313" key="2">
    <source>
        <dbReference type="EMBL" id="PJZ69644.1"/>
    </source>
</evidence>
<dbReference type="Proteomes" id="UP000231962">
    <property type="component" value="Unassembled WGS sequence"/>
</dbReference>
<evidence type="ECO:0000313" key="3">
    <source>
        <dbReference type="EMBL" id="PJZ73631.1"/>
    </source>
</evidence>
<feature type="signal peptide" evidence="1">
    <location>
        <begin position="1"/>
        <end position="26"/>
    </location>
</feature>
<keyword evidence="4" id="KW-1185">Reference proteome</keyword>
<comment type="caution">
    <text evidence="3">The sequence shown here is derived from an EMBL/GenBank/DDBJ whole genome shotgun (WGS) entry which is preliminary data.</text>
</comment>
<dbReference type="PROSITE" id="PS51257">
    <property type="entry name" value="PROKAR_LIPOPROTEIN"/>
    <property type="match status" value="1"/>
</dbReference>
<dbReference type="EMBL" id="NPDY01000008">
    <property type="protein sequence ID" value="PJZ69644.1"/>
    <property type="molecule type" value="Genomic_DNA"/>
</dbReference>
<gene>
    <name evidence="2" type="ORF">CH360_10225</name>
    <name evidence="3" type="ORF">CH373_09080</name>
</gene>